<dbReference type="InterPro" id="IPR026026">
    <property type="entry name" value="HIT_Hint"/>
</dbReference>
<evidence type="ECO:0000313" key="4">
    <source>
        <dbReference type="Proteomes" id="UP000274358"/>
    </source>
</evidence>
<evidence type="ECO:0000259" key="2">
    <source>
        <dbReference type="PROSITE" id="PS51084"/>
    </source>
</evidence>
<dbReference type="RefSeq" id="WP_126683727.1">
    <property type="nucleotide sequence ID" value="NZ_RYYV01000003.1"/>
</dbReference>
<protein>
    <submittedName>
        <fullName evidence="3">HIT domain-containing protein</fullName>
    </submittedName>
</protein>
<dbReference type="OrthoDB" id="9799145at2"/>
<keyword evidence="4" id="KW-1185">Reference proteome</keyword>
<gene>
    <name evidence="3" type="ORF">EKH80_05530</name>
</gene>
<reference evidence="3 4" key="1">
    <citation type="submission" date="2018-12" db="EMBL/GenBank/DDBJ databases">
        <title>Dyella dinghuensis sp. nov. DHOA06 and Dyella choica sp. nov. 4M-K27, isolated from forest soil.</title>
        <authorList>
            <person name="Qiu L.-H."/>
            <person name="Gao Z.-H."/>
        </authorList>
    </citation>
    <scope>NUCLEOTIDE SEQUENCE [LARGE SCALE GENOMIC DNA]</scope>
    <source>
        <strain evidence="3 4">4M-K27</strain>
    </source>
</reference>
<feature type="domain" description="HIT" evidence="2">
    <location>
        <begin position="38"/>
        <end position="107"/>
    </location>
</feature>
<dbReference type="Proteomes" id="UP000274358">
    <property type="component" value="Unassembled WGS sequence"/>
</dbReference>
<dbReference type="PIRSF" id="PIRSF000714">
    <property type="entry name" value="HIT"/>
    <property type="match status" value="1"/>
</dbReference>
<sequence length="142" mass="15512">MSGADFLLDPRLQADTQHVVSLPLCEVLLMKDARFAWLILVPRQAGCAEILDLPESARDLLWQEINQVAAVLREVVPCDKLNLGALGNIVRQLHVHVVARREGDAAWPGPVWGSGTATPYSNDELSSLAQGLRQRLSPLSLA</sequence>
<comment type="caution">
    <text evidence="3">The sequence shown here is derived from an EMBL/GenBank/DDBJ whole genome shotgun (WGS) entry which is preliminary data.</text>
</comment>
<dbReference type="GO" id="GO:0003824">
    <property type="term" value="F:catalytic activity"/>
    <property type="evidence" value="ECO:0007669"/>
    <property type="project" value="InterPro"/>
</dbReference>
<evidence type="ECO:0000313" key="3">
    <source>
        <dbReference type="EMBL" id="RUL78288.1"/>
    </source>
</evidence>
<dbReference type="InterPro" id="IPR011146">
    <property type="entry name" value="HIT-like"/>
</dbReference>
<dbReference type="EMBL" id="RYYV01000003">
    <property type="protein sequence ID" value="RUL78288.1"/>
    <property type="molecule type" value="Genomic_DNA"/>
</dbReference>
<comment type="caution">
    <text evidence="1">Lacks conserved residue(s) required for the propagation of feature annotation.</text>
</comment>
<dbReference type="InterPro" id="IPR036265">
    <property type="entry name" value="HIT-like_sf"/>
</dbReference>
<proteinExistence type="predicted"/>
<accession>A0A3S0RM90</accession>
<dbReference type="Gene3D" id="3.30.428.10">
    <property type="entry name" value="HIT-like"/>
    <property type="match status" value="1"/>
</dbReference>
<organism evidence="3 4">
    <name type="scientific">Dyella choica</name>
    <dbReference type="NCBI Taxonomy" id="1927959"/>
    <lineage>
        <taxon>Bacteria</taxon>
        <taxon>Pseudomonadati</taxon>
        <taxon>Pseudomonadota</taxon>
        <taxon>Gammaproteobacteria</taxon>
        <taxon>Lysobacterales</taxon>
        <taxon>Rhodanobacteraceae</taxon>
        <taxon>Dyella</taxon>
    </lineage>
</organism>
<dbReference type="SUPFAM" id="SSF54197">
    <property type="entry name" value="HIT-like"/>
    <property type="match status" value="1"/>
</dbReference>
<dbReference type="AlphaFoldDB" id="A0A3S0RM90"/>
<name>A0A3S0RM90_9GAMM</name>
<evidence type="ECO:0000256" key="1">
    <source>
        <dbReference type="PROSITE-ProRule" id="PRU00464"/>
    </source>
</evidence>
<dbReference type="Pfam" id="PF01230">
    <property type="entry name" value="HIT"/>
    <property type="match status" value="1"/>
</dbReference>
<dbReference type="PROSITE" id="PS51084">
    <property type="entry name" value="HIT_2"/>
    <property type="match status" value="1"/>
</dbReference>